<evidence type="ECO:0000313" key="11">
    <source>
        <dbReference type="Proteomes" id="UP000435138"/>
    </source>
</evidence>
<accession>A0A6A8A9P4</accession>
<dbReference type="InterPro" id="IPR050490">
    <property type="entry name" value="Bact_solute-bd_prot1"/>
</dbReference>
<evidence type="ECO:0000256" key="4">
    <source>
        <dbReference type="ARBA" id="ARBA00022729"/>
    </source>
</evidence>
<comment type="subcellular location">
    <subcellularLocation>
        <location evidence="1">Periplasm</location>
    </subcellularLocation>
</comment>
<dbReference type="GO" id="GO:0042597">
    <property type="term" value="C:periplasmic space"/>
    <property type="evidence" value="ECO:0007669"/>
    <property type="project" value="UniProtKB-SubCell"/>
</dbReference>
<name>A0A6A8A9P4_9HYPH</name>
<dbReference type="PANTHER" id="PTHR43649:SF33">
    <property type="entry name" value="POLYGALACTURONAN_RHAMNOGALACTURONAN-BINDING PROTEIN YTCQ"/>
    <property type="match status" value="1"/>
</dbReference>
<dbReference type="Proteomes" id="UP000435138">
    <property type="component" value="Unassembled WGS sequence"/>
</dbReference>
<sequence length="413" mass="45574">MRRFSMGLLAAVMGMAPFSAVAQEKVTLNWALWDWSSVAYYKPLIEAYEKKNPNITIEHTDLGSADYGQMVMTQLSGGATNLDIIQIKDVPNYIQLVRANTLENLTTALKEPVDTPDTKALTVDGSFYGLPFRTDRWLLYYNKDLFDAAGVDYPTNDMTWDAYYKKAEELTQGFGVKKVYGAHTHTWATLVQVFGTLDGKNSLVSGDFNFLAPWYEQALKMQEDGTVQTYAALKTSATHYSGPFFNGQAAMMPMGSWFIATLIEKVKNGEARSKSWAIASLPHAEGVEPGTTASQITSLGINRNSRHKREALDFVEWVAGPEGARIIASTGTLPSALDKAMAEQIAGLDGFPKDETSRGALQSPKTYLQLPVVMNAPQLNLILDRTHDMIMTENVSIEDGLKDMHDAAARLSQ</sequence>
<evidence type="ECO:0000313" key="10">
    <source>
        <dbReference type="EMBL" id="MQY47414.1"/>
    </source>
</evidence>
<dbReference type="AlphaFoldDB" id="A0A6A8A9P4"/>
<comment type="caution">
    <text evidence="10">The sequence shown here is derived from an EMBL/GenBank/DDBJ whole genome shotgun (WGS) entry which is preliminary data.</text>
</comment>
<evidence type="ECO:0000256" key="8">
    <source>
        <dbReference type="ARBA" id="ARBA00023288"/>
    </source>
</evidence>
<keyword evidence="11" id="KW-1185">Reference proteome</keyword>
<keyword evidence="4 9" id="KW-0732">Signal</keyword>
<keyword evidence="8" id="KW-0449">Lipoprotein</keyword>
<evidence type="ECO:0000256" key="1">
    <source>
        <dbReference type="ARBA" id="ARBA00004418"/>
    </source>
</evidence>
<evidence type="ECO:0000256" key="6">
    <source>
        <dbReference type="ARBA" id="ARBA00023136"/>
    </source>
</evidence>
<gene>
    <name evidence="10" type="ORF">GAO09_15375</name>
</gene>
<protein>
    <submittedName>
        <fullName evidence="10">Extracellular solute-binding protein</fullName>
    </submittedName>
</protein>
<keyword evidence="7" id="KW-0564">Palmitate</keyword>
<proteinExistence type="inferred from homology"/>
<keyword evidence="6" id="KW-0472">Membrane</keyword>
<reference evidence="10 11" key="1">
    <citation type="submission" date="2019-11" db="EMBL/GenBank/DDBJ databases">
        <title>Genome analysis of Rhizobacterium cereale a novel genus and species isolated from maize roots in North Spain.</title>
        <authorList>
            <person name="Menendez E."/>
            <person name="Flores-Felix J.D."/>
            <person name="Ramirez-Bahena M.-H."/>
            <person name="Igual J.M."/>
            <person name="Garcia-Fraile P."/>
            <person name="Peix A."/>
            <person name="Velazquez E."/>
        </authorList>
    </citation>
    <scope>NUCLEOTIDE SEQUENCE [LARGE SCALE GENOMIC DNA]</scope>
    <source>
        <strain evidence="10 11">RZME27</strain>
    </source>
</reference>
<dbReference type="RefSeq" id="WP_153354902.1">
    <property type="nucleotide sequence ID" value="NZ_WIXI01000045.1"/>
</dbReference>
<comment type="similarity">
    <text evidence="2">Belongs to the bacterial solute-binding protein 1 family.</text>
</comment>
<dbReference type="EMBL" id="WIXI01000045">
    <property type="protein sequence ID" value="MQY47414.1"/>
    <property type="molecule type" value="Genomic_DNA"/>
</dbReference>
<evidence type="ECO:0000256" key="5">
    <source>
        <dbReference type="ARBA" id="ARBA00022764"/>
    </source>
</evidence>
<dbReference type="SUPFAM" id="SSF53850">
    <property type="entry name" value="Periplasmic binding protein-like II"/>
    <property type="match status" value="1"/>
</dbReference>
<evidence type="ECO:0000256" key="9">
    <source>
        <dbReference type="SAM" id="SignalP"/>
    </source>
</evidence>
<dbReference type="PANTHER" id="PTHR43649">
    <property type="entry name" value="ARABINOSE-BINDING PROTEIN-RELATED"/>
    <property type="match status" value="1"/>
</dbReference>
<feature type="chain" id="PRO_5025571935" evidence="9">
    <location>
        <begin position="23"/>
        <end position="413"/>
    </location>
</feature>
<evidence type="ECO:0000256" key="3">
    <source>
        <dbReference type="ARBA" id="ARBA00022475"/>
    </source>
</evidence>
<dbReference type="InterPro" id="IPR006059">
    <property type="entry name" value="SBP"/>
</dbReference>
<keyword evidence="5" id="KW-0574">Periplasm</keyword>
<dbReference type="Gene3D" id="3.40.190.10">
    <property type="entry name" value="Periplasmic binding protein-like II"/>
    <property type="match status" value="1"/>
</dbReference>
<keyword evidence="3" id="KW-1003">Cell membrane</keyword>
<evidence type="ECO:0000256" key="7">
    <source>
        <dbReference type="ARBA" id="ARBA00023139"/>
    </source>
</evidence>
<dbReference type="CDD" id="cd13585">
    <property type="entry name" value="PBP2_TMBP_like"/>
    <property type="match status" value="1"/>
</dbReference>
<organism evidence="10 11">
    <name type="scientific">Endobacterium cereale</name>
    <dbReference type="NCBI Taxonomy" id="2663029"/>
    <lineage>
        <taxon>Bacteria</taxon>
        <taxon>Pseudomonadati</taxon>
        <taxon>Pseudomonadota</taxon>
        <taxon>Alphaproteobacteria</taxon>
        <taxon>Hyphomicrobiales</taxon>
        <taxon>Rhizobiaceae</taxon>
        <taxon>Endobacterium</taxon>
    </lineage>
</organism>
<evidence type="ECO:0000256" key="2">
    <source>
        <dbReference type="ARBA" id="ARBA00008520"/>
    </source>
</evidence>
<dbReference type="Pfam" id="PF01547">
    <property type="entry name" value="SBP_bac_1"/>
    <property type="match status" value="1"/>
</dbReference>
<feature type="signal peptide" evidence="9">
    <location>
        <begin position="1"/>
        <end position="22"/>
    </location>
</feature>